<evidence type="ECO:0000313" key="3">
    <source>
        <dbReference type="Proteomes" id="UP001066276"/>
    </source>
</evidence>
<dbReference type="Proteomes" id="UP001066276">
    <property type="component" value="Chromosome 7"/>
</dbReference>
<feature type="compositionally biased region" description="Basic and acidic residues" evidence="1">
    <location>
        <begin position="1676"/>
        <end position="1687"/>
    </location>
</feature>
<feature type="compositionally biased region" description="Basic and acidic residues" evidence="1">
    <location>
        <begin position="2025"/>
        <end position="2035"/>
    </location>
</feature>
<feature type="compositionally biased region" description="Acidic residues" evidence="1">
    <location>
        <begin position="1663"/>
        <end position="1675"/>
    </location>
</feature>
<feature type="compositionally biased region" description="Basic and acidic residues" evidence="1">
    <location>
        <begin position="1032"/>
        <end position="1048"/>
    </location>
</feature>
<feature type="region of interest" description="Disordered" evidence="1">
    <location>
        <begin position="2690"/>
        <end position="2729"/>
    </location>
</feature>
<feature type="region of interest" description="Disordered" evidence="1">
    <location>
        <begin position="147"/>
        <end position="270"/>
    </location>
</feature>
<sequence>MSVTHCGVNSPGCDLACAGVVKTASKGREYIGAVANLVFGDASPAPPPPPPNQDADSSTLPRAEDLTDNKEEVEVPSKSSPDITDSDLEKDSFSCIEVSTNTLDLSAQWSRVTLRRVSSLKTRTSAGPQHGSISDACQEEAPPCLLTERQSSGGSEPGGINEFSLEDSLLHHSSDSQSSDRAPQKRIHRTCSEDLTLDVGTQKRSAEGQQPAGFGDDYLEEDSPPGASNDVSMPTFCDSITELTSELSSLSQGDENEVQDGEGKEEEEEALNLTGNLLKEMEEYLRGPMVPAWGVKDRRLSGHKGANSMGEEADPLQGYKREEQPTCEEDQVQEIKPTHWRVTTTVMEEWKEERLNYEENDGSESHGTPPVTQKEEEREENKEQSPMADVNEDEVYQWSSAAALYMKDKEEDRRVSSNSEEEENMDEHLQGHATVSLKEGDSEEESVGEETREKALDERASDTEREEVRVVERKAISSDSEGLEIEGEESQDRYTFRLLHRGIKEEQTGMPMDGENEDLEKTQWKDTARWLGQVTGRRFVENEENKSHVSSTLTHQDDLTSEIAMEEEDTGRKKIQQKITVTLQEQVRKERLVEKVEERCNVTSTLTLQDEVRPERFMFEEKGMDECDNWLIATLHRDASILAREVGFLGERNKEEDVPQTSTFAMREQNMEGKVMDGLELKTYEEERSQRGFVTLEKCSEERDREEISVNEDVSMIGVIADPSKVSVTKQKQVTMTEQKEKPVENYFPGQENEENFDSRIIVQDLVEENNREQDKMSTDDEDCMKRVSYKELEEPMGSQEWNRPMIDLLQTRETEDPLIGSDLLTHKENLHCWETQIMWQKEELKVAQVKWKDFQKGEEERMSLQETNYTKKEEEEDSFLNQSNDLDPYGQMEEEIMLNWHPELGRGIHGSHIKMHALQQVKDEKKEPLREDYFLCEKTEQSEAAELELFQKERGDSKYAKEEGPSERETNQQEEEEQCQRALSDKQDEEEITKSGPDYQQAKKGEKEVEICQTEQGDQQWETRMFQKMPDNQKADKVEDTSQKKQCDIQNDGDDDASQREPDNLQEMDIVLKKKEDVGAWVGNSWVKTAVFENVQGGLDNELELSHKKRADPQHAGKVELYRGEVNDHQEVDNTTHCGQGYQKEDEWEQLGEKHKKTSKKELGSRQIKDEEEVFFQKDLGELQVKKGEEEEEEKIHQKQSGDLQVEVEEKDKEEEKMSQKENNDRHSKEGVEDAFPMEQTNIPEEQGTPEWVQGDKQKEEKYIFQFLMEHSDLDLKKGEEKEKTSMMENGDLQEEGENKEMGRTQVELGDNQETQEIEEAKATYREHSDQQMDKETFQWDQVDLHREQEGVKDEAPKMGEGDLQEGSGEEEGTSQKENVDQLYKEDSMSHKKSVTEEQRMEEEASVGKQVLEEERGEGATYLGKPDSEEEGREDGVISLGEPVSVEGGLEGDTSLGTTVSEKESSGEGEIFVRETVTEKRIFEGPTFLRAPQSDKKDLEVGDTLLTGLASENLGEEEEDTCRAAPRSEREGVERELYLGEFVSNKGKLEEESSHEKDIPDKDGKERFVGQPEIGWGTEGEISLVEPVPENEVVEKWASLGEQVLEKWVEVKEISLGESVAKEARIEEAMSPIESASEGGRKREREPSLGEPISKEVRDDQDVTPEDSLLETDEREGRETPMKEVVSEEEGEIVRKSSFILEKVEGMEELYLREHVSKEVQENPEASLEELILGKEGIDKEQTFQREAVSEEKEGMKGESHGGESESEQEEGRVEEETSLRESVPTARKRREENLQESAYEKQRREAGGTLLGQPMLGEEKLVTRIFLGELESEHEGGAFMGEPEPDNDRGEEGDTSREESIAEREKVKGEPCFVDSISDKERVEAESLHGGSVSEEDRREERETFWGEPPSDGKMREETSQRETLLEVEREEGELYLGELVSEEVKLEKEISLREAVSHDLRVETEMALMMQELEEEKADVALYRVELVLEDRKVMEETYTREPLSEEGQEEKESSQGELASDEGRVEEETSHRASITSEGRKEGERCLGEVAKEEITVIRDSVQQEPVCEDWRGEAETSLKKEVPEEERVDTEVCQMKPVTEGGRGEAESYVREPISDDSKEEEEGHQEELVSNIEKIERSLDETICKKWNVQEETSLRETVLDNRRVGVDTSEKTTLLKEQVERETSLGGPGSEEWTVERGTYMRESESKDDGREKGNVSLGKPVLKHGRAEGEASLQGPSYEGQIVEEDTTLWEPILEDERMEDEISLVEPVSGKGRVEEEESLGEPVPVEGRMKFETCIEQPVSEGRMEAAISMEESASEKEKVERETSLGNTVSEERGGVEKLIIRVPESEEGRLKEERHLKQSWHPPQEEEQHCQSLTEPNVPPQELGQEEKTISDDQPNFKHISVIEEMHRSSNKSEYLFQKDVWIPPQEPSPGSILEGDRSLNHATYPLHLETGTVTLAEAVCLPLLQKGELALNSYEEREEDVILLQESECAPDLVNEKDHMDKAKGQESKDNSILLGMQSDYSLEKRTFGQTGGPMQHQRKELMVLPAPHPRHLDITEKTQVQKLITDPERDNAVKKMAFTRSCFLPPIVGTGKVDESTQDFKEGDTFKREPSQVSEGKMEDTTSPSLKKEAPEGQTVSTVVEKDKKKEAEIDGLFGLEEVQTLDVSAQKNRIHLRRKVSVRRRQDPALWPHSDHDTSTKTKEPALPSTKPPSKLLENQPMPLPVHETHVKPAQWTGPGEGLPPPPPTVLPRPRLIPGMMPIMMPGMVRPPHPQLILGSSATEKSVTEDSMAAEVIAPKKKFPGHAGFGFAHPQMMQELQFRLRKPKPQ</sequence>
<feature type="region of interest" description="Disordered" evidence="1">
    <location>
        <begin position="1485"/>
        <end position="1504"/>
    </location>
</feature>
<feature type="region of interest" description="Disordered" evidence="1">
    <location>
        <begin position="2000"/>
        <end position="2050"/>
    </location>
</feature>
<feature type="compositionally biased region" description="Basic and acidic residues" evidence="1">
    <location>
        <begin position="863"/>
        <end position="874"/>
    </location>
</feature>
<feature type="compositionally biased region" description="Basic and acidic residues" evidence="1">
    <location>
        <begin position="950"/>
        <end position="972"/>
    </location>
</feature>
<feature type="region of interest" description="Disordered" evidence="1">
    <location>
        <begin position="2267"/>
        <end position="2343"/>
    </location>
</feature>
<feature type="region of interest" description="Disordered" evidence="1">
    <location>
        <begin position="2186"/>
        <end position="2252"/>
    </location>
</feature>
<feature type="compositionally biased region" description="Basic and acidic residues" evidence="1">
    <location>
        <begin position="2107"/>
        <end position="2122"/>
    </location>
</feature>
<feature type="region of interest" description="Disordered" evidence="1">
    <location>
        <begin position="2358"/>
        <end position="2408"/>
    </location>
</feature>
<feature type="compositionally biased region" description="Basic and acidic residues" evidence="1">
    <location>
        <begin position="449"/>
        <end position="476"/>
    </location>
</feature>
<feature type="compositionally biased region" description="Basic and acidic residues" evidence="1">
    <location>
        <begin position="1879"/>
        <end position="1889"/>
    </location>
</feature>
<feature type="compositionally biased region" description="Basic and acidic residues" evidence="1">
    <location>
        <begin position="1002"/>
        <end position="1011"/>
    </location>
</feature>
<dbReference type="EMBL" id="JANPWB010000011">
    <property type="protein sequence ID" value="KAJ1125155.1"/>
    <property type="molecule type" value="Genomic_DNA"/>
</dbReference>
<feature type="compositionally biased region" description="Low complexity" evidence="1">
    <location>
        <begin position="241"/>
        <end position="251"/>
    </location>
</feature>
<feature type="compositionally biased region" description="Basic and acidic residues" evidence="1">
    <location>
        <begin position="1126"/>
        <end position="1135"/>
    </location>
</feature>
<evidence type="ECO:0000313" key="2">
    <source>
        <dbReference type="EMBL" id="KAJ1125155.1"/>
    </source>
</evidence>
<protein>
    <recommendedName>
        <fullName evidence="4">Trichohyalin-like</fullName>
    </recommendedName>
</protein>
<feature type="compositionally biased region" description="Basic and acidic residues" evidence="1">
    <location>
        <begin position="2324"/>
        <end position="2334"/>
    </location>
</feature>
<feature type="compositionally biased region" description="Basic and acidic residues" evidence="1">
    <location>
        <begin position="1897"/>
        <end position="1921"/>
    </location>
</feature>
<feature type="compositionally biased region" description="Acidic residues" evidence="1">
    <location>
        <begin position="254"/>
        <end position="270"/>
    </location>
</feature>
<proteinExistence type="predicted"/>
<feature type="compositionally biased region" description="Basic and acidic residues" evidence="1">
    <location>
        <begin position="348"/>
        <end position="357"/>
    </location>
</feature>
<name>A0AAV7PDK5_PLEWA</name>
<feature type="region of interest" description="Disordered" evidence="1">
    <location>
        <begin position="1282"/>
        <end position="1473"/>
    </location>
</feature>
<feature type="region of interest" description="Disordered" evidence="1">
    <location>
        <begin position="1186"/>
        <end position="1233"/>
    </location>
</feature>
<keyword evidence="3" id="KW-1185">Reference proteome</keyword>
<evidence type="ECO:0008006" key="4">
    <source>
        <dbReference type="Google" id="ProtNLM"/>
    </source>
</evidence>
<feature type="compositionally biased region" description="Basic and acidic residues" evidence="1">
    <location>
        <begin position="2073"/>
        <end position="2087"/>
    </location>
</feature>
<feature type="region of interest" description="Disordered" evidence="1">
    <location>
        <begin position="1509"/>
        <end position="1531"/>
    </location>
</feature>
<feature type="compositionally biased region" description="Basic and acidic residues" evidence="1">
    <location>
        <begin position="1462"/>
        <end position="1473"/>
    </location>
</feature>
<feature type="compositionally biased region" description="Basic and acidic residues" evidence="1">
    <location>
        <begin position="2358"/>
        <end position="2368"/>
    </location>
</feature>
<comment type="caution">
    <text evidence="2">The sequence shown here is derived from an EMBL/GenBank/DDBJ whole genome shotgun (WGS) entry which is preliminary data.</text>
</comment>
<feature type="compositionally biased region" description="Basic and acidic residues" evidence="1">
    <location>
        <begin position="2704"/>
        <end position="2715"/>
    </location>
</feature>
<feature type="compositionally biased region" description="Basic and acidic residues" evidence="1">
    <location>
        <begin position="1733"/>
        <end position="1781"/>
    </location>
</feature>
<feature type="compositionally biased region" description="Basic and acidic residues" evidence="1">
    <location>
        <begin position="1848"/>
        <end position="1871"/>
    </location>
</feature>
<feature type="region of interest" description="Disordered" evidence="1">
    <location>
        <begin position="863"/>
        <end position="885"/>
    </location>
</feature>
<feature type="compositionally biased region" description="Basic and acidic residues" evidence="1">
    <location>
        <begin position="1209"/>
        <end position="1233"/>
    </location>
</feature>
<accession>A0AAV7PDK5</accession>
<feature type="region of interest" description="Disordered" evidence="1">
    <location>
        <begin position="1720"/>
        <end position="1921"/>
    </location>
</feature>
<reference evidence="2" key="1">
    <citation type="journal article" date="2022" name="bioRxiv">
        <title>Sequencing and chromosome-scale assembly of the giantPleurodeles waltlgenome.</title>
        <authorList>
            <person name="Brown T."/>
            <person name="Elewa A."/>
            <person name="Iarovenko S."/>
            <person name="Subramanian E."/>
            <person name="Araus A.J."/>
            <person name="Petzold A."/>
            <person name="Susuki M."/>
            <person name="Suzuki K.-i.T."/>
            <person name="Hayashi T."/>
            <person name="Toyoda A."/>
            <person name="Oliveira C."/>
            <person name="Osipova E."/>
            <person name="Leigh N.D."/>
            <person name="Simon A."/>
            <person name="Yun M.H."/>
        </authorList>
    </citation>
    <scope>NUCLEOTIDE SEQUENCE</scope>
    <source>
        <strain evidence="2">20211129_DDA</strain>
        <tissue evidence="2">Liver</tissue>
    </source>
</reference>
<feature type="region of interest" description="Disordered" evidence="1">
    <location>
        <begin position="301"/>
        <end position="489"/>
    </location>
</feature>
<feature type="region of interest" description="Disordered" evidence="1">
    <location>
        <begin position="1545"/>
        <end position="1584"/>
    </location>
</feature>
<feature type="compositionally biased region" description="Polar residues" evidence="1">
    <location>
        <begin position="1014"/>
        <end position="1023"/>
    </location>
</feature>
<feature type="region of interest" description="Disordered" evidence="1">
    <location>
        <begin position="1621"/>
        <end position="1692"/>
    </location>
</feature>
<feature type="region of interest" description="Disordered" evidence="1">
    <location>
        <begin position="40"/>
        <end position="88"/>
    </location>
</feature>
<organism evidence="2 3">
    <name type="scientific">Pleurodeles waltl</name>
    <name type="common">Iberian ribbed newt</name>
    <dbReference type="NCBI Taxonomy" id="8319"/>
    <lineage>
        <taxon>Eukaryota</taxon>
        <taxon>Metazoa</taxon>
        <taxon>Chordata</taxon>
        <taxon>Craniata</taxon>
        <taxon>Vertebrata</taxon>
        <taxon>Euteleostomi</taxon>
        <taxon>Amphibia</taxon>
        <taxon>Batrachia</taxon>
        <taxon>Caudata</taxon>
        <taxon>Salamandroidea</taxon>
        <taxon>Salamandridae</taxon>
        <taxon>Pleurodelinae</taxon>
        <taxon>Pleurodeles</taxon>
    </lineage>
</organism>
<feature type="compositionally biased region" description="Basic and acidic residues" evidence="1">
    <location>
        <begin position="2206"/>
        <end position="2221"/>
    </location>
</feature>
<feature type="compositionally biased region" description="Basic and acidic residues" evidence="1">
    <location>
        <begin position="1548"/>
        <end position="1569"/>
    </location>
</feature>
<feature type="compositionally biased region" description="Basic and acidic residues" evidence="1">
    <location>
        <begin position="1791"/>
        <end position="1808"/>
    </location>
</feature>
<feature type="compositionally biased region" description="Basic and acidic residues" evidence="1">
    <location>
        <begin position="373"/>
        <end position="383"/>
    </location>
</feature>
<feature type="compositionally biased region" description="Basic and acidic residues" evidence="1">
    <location>
        <begin position="1375"/>
        <end position="1404"/>
    </location>
</feature>
<feature type="region of interest" description="Disordered" evidence="1">
    <location>
        <begin position="950"/>
        <end position="1066"/>
    </location>
</feature>
<feature type="region of interest" description="Disordered" evidence="1">
    <location>
        <begin position="1126"/>
        <end position="1167"/>
    </location>
</feature>
<feature type="compositionally biased region" description="Basic and acidic residues" evidence="1">
    <location>
        <begin position="406"/>
        <end position="415"/>
    </location>
</feature>
<evidence type="ECO:0000256" key="1">
    <source>
        <dbReference type="SAM" id="MobiDB-lite"/>
    </source>
</evidence>
<feature type="compositionally biased region" description="Basic and acidic residues" evidence="1">
    <location>
        <begin position="1640"/>
        <end position="1662"/>
    </location>
</feature>
<feature type="region of interest" description="Disordered" evidence="1">
    <location>
        <begin position="2605"/>
        <end position="2653"/>
    </location>
</feature>
<feature type="compositionally biased region" description="Basic and acidic residues" evidence="1">
    <location>
        <begin position="1320"/>
        <end position="1362"/>
    </location>
</feature>
<gene>
    <name evidence="2" type="ORF">NDU88_003592</name>
</gene>
<feature type="region of interest" description="Disordered" evidence="1">
    <location>
        <begin position="2072"/>
        <end position="2134"/>
    </location>
</feature>
<feature type="compositionally biased region" description="Basic and acidic residues" evidence="1">
    <location>
        <begin position="2606"/>
        <end position="2645"/>
    </location>
</feature>
<feature type="compositionally biased region" description="Basic and acidic residues" evidence="1">
    <location>
        <begin position="1186"/>
        <end position="1198"/>
    </location>
</feature>
<feature type="compositionally biased region" description="Basic and acidic residues" evidence="1">
    <location>
        <begin position="62"/>
        <end position="75"/>
    </location>
</feature>